<evidence type="ECO:0000256" key="2">
    <source>
        <dbReference type="ARBA" id="ARBA00010617"/>
    </source>
</evidence>
<dbReference type="SUPFAM" id="SSF48264">
    <property type="entry name" value="Cytochrome P450"/>
    <property type="match status" value="1"/>
</dbReference>
<keyword evidence="4 8" id="KW-0560">Oxidoreductase</keyword>
<dbReference type="InterPro" id="IPR001128">
    <property type="entry name" value="Cyt_P450"/>
</dbReference>
<evidence type="ECO:0000256" key="5">
    <source>
        <dbReference type="ARBA" id="ARBA00023004"/>
    </source>
</evidence>
<dbReference type="GO" id="GO:0005506">
    <property type="term" value="F:iron ion binding"/>
    <property type="evidence" value="ECO:0007669"/>
    <property type="project" value="InterPro"/>
</dbReference>
<evidence type="ECO:0000313" key="9">
    <source>
        <dbReference type="EMBL" id="VDL83122.1"/>
    </source>
</evidence>
<evidence type="ECO:0000313" key="11">
    <source>
        <dbReference type="WBParaSite" id="NBR_0001938701-mRNA-1"/>
    </source>
</evidence>
<dbReference type="GO" id="GO:0006805">
    <property type="term" value="P:xenobiotic metabolic process"/>
    <property type="evidence" value="ECO:0007669"/>
    <property type="project" value="TreeGrafter"/>
</dbReference>
<dbReference type="InterPro" id="IPR017972">
    <property type="entry name" value="Cyt_P450_CS"/>
</dbReference>
<name>A0A0N4YQ65_NIPBR</name>
<comment type="cofactor">
    <cofactor evidence="1 7">
        <name>heme</name>
        <dbReference type="ChEBI" id="CHEBI:30413"/>
    </cofactor>
</comment>
<dbReference type="GO" id="GO:0005737">
    <property type="term" value="C:cytoplasm"/>
    <property type="evidence" value="ECO:0007669"/>
    <property type="project" value="TreeGrafter"/>
</dbReference>
<dbReference type="OMA" id="WRQKKIF"/>
<evidence type="ECO:0000256" key="4">
    <source>
        <dbReference type="ARBA" id="ARBA00023002"/>
    </source>
</evidence>
<accession>A0A0N4YQ65</accession>
<dbReference type="Pfam" id="PF00067">
    <property type="entry name" value="p450"/>
    <property type="match status" value="1"/>
</dbReference>
<dbReference type="InterPro" id="IPR050182">
    <property type="entry name" value="Cytochrome_P450_fam2"/>
</dbReference>
<dbReference type="WBParaSite" id="NBR_0001938701-mRNA-1">
    <property type="protein sequence ID" value="NBR_0001938701-mRNA-1"/>
    <property type="gene ID" value="NBR_0001938701"/>
</dbReference>
<reference evidence="11" key="1">
    <citation type="submission" date="2017-02" db="UniProtKB">
        <authorList>
            <consortium name="WormBaseParasite"/>
        </authorList>
    </citation>
    <scope>IDENTIFICATION</scope>
</reference>
<keyword evidence="7 8" id="KW-0349">Heme</keyword>
<dbReference type="InterPro" id="IPR036396">
    <property type="entry name" value="Cyt_P450_sf"/>
</dbReference>
<dbReference type="GO" id="GO:0020037">
    <property type="term" value="F:heme binding"/>
    <property type="evidence" value="ECO:0007669"/>
    <property type="project" value="InterPro"/>
</dbReference>
<evidence type="ECO:0000256" key="6">
    <source>
        <dbReference type="ARBA" id="ARBA00023033"/>
    </source>
</evidence>
<dbReference type="PRINTS" id="PR00463">
    <property type="entry name" value="EP450I"/>
</dbReference>
<dbReference type="EMBL" id="UYSL01024138">
    <property type="protein sequence ID" value="VDL83122.1"/>
    <property type="molecule type" value="Genomic_DNA"/>
</dbReference>
<evidence type="ECO:0000256" key="1">
    <source>
        <dbReference type="ARBA" id="ARBA00001971"/>
    </source>
</evidence>
<proteinExistence type="inferred from homology"/>
<dbReference type="InterPro" id="IPR002401">
    <property type="entry name" value="Cyt_P450_E_grp-I"/>
</dbReference>
<dbReference type="Gene3D" id="1.10.630.10">
    <property type="entry name" value="Cytochrome P450"/>
    <property type="match status" value="1"/>
</dbReference>
<comment type="similarity">
    <text evidence="2 8">Belongs to the cytochrome P450 family.</text>
</comment>
<dbReference type="STRING" id="27835.A0A0N4YQ65"/>
<evidence type="ECO:0000256" key="7">
    <source>
        <dbReference type="PIRSR" id="PIRSR602401-1"/>
    </source>
</evidence>
<evidence type="ECO:0000256" key="3">
    <source>
        <dbReference type="ARBA" id="ARBA00022723"/>
    </source>
</evidence>
<organism evidence="11">
    <name type="scientific">Nippostrongylus brasiliensis</name>
    <name type="common">Rat hookworm</name>
    <dbReference type="NCBI Taxonomy" id="27835"/>
    <lineage>
        <taxon>Eukaryota</taxon>
        <taxon>Metazoa</taxon>
        <taxon>Ecdysozoa</taxon>
        <taxon>Nematoda</taxon>
        <taxon>Chromadorea</taxon>
        <taxon>Rhabditida</taxon>
        <taxon>Rhabditina</taxon>
        <taxon>Rhabditomorpha</taxon>
        <taxon>Strongyloidea</taxon>
        <taxon>Heligmosomidae</taxon>
        <taxon>Nippostrongylus</taxon>
    </lineage>
</organism>
<keyword evidence="5 7" id="KW-0408">Iron</keyword>
<dbReference type="GO" id="GO:0006082">
    <property type="term" value="P:organic acid metabolic process"/>
    <property type="evidence" value="ECO:0007669"/>
    <property type="project" value="TreeGrafter"/>
</dbReference>
<dbReference type="AlphaFoldDB" id="A0A0N4YQ65"/>
<sequence length="467" mass="53645">MWILRRKLPPGPFPLPLIGNSIQLAYGLLIRKLSVIEQLREWAKDFGPLYTFWLGPMPIINICDYATAVDAMVKKGSNFANRSTPFLLRMNEKVYERGVAITNGLPWLEQRRFTLHTLRNFGFGRNLIEERIMFEFNMFCETLDKRLSAGEKSMEPHASLDLLIGNIINRMLFTERFEKKDEETFFALKRKMDEMAENFTVFDMLIDETLVKLPLIKQRANHLVKPMVDILDFIRNQVEQRKREISDGSHVLLEEGDDYVDAFFIQMAKEQKSGQPTSFDEEMLVMTLLDLWTAGQGTTVVSRVEHELFSVIEGKRQLSLSDRTSTPYLNATINEVHRCASLFPSNLWRAANEDSVVGSYVIPKGSAIAAQLSVIMSDGRFFKNSHQFNPDRYLNEDKLDQMIVPFGLGKRSCLGESLARAELYLIIANVLLRYKISADPDHMPSMKAAHEIAVRVPSSYHICFEQR</sequence>
<dbReference type="PRINTS" id="PR00385">
    <property type="entry name" value="P450"/>
</dbReference>
<protein>
    <submittedName>
        <fullName evidence="11">Unspecific monooxygenase</fullName>
    </submittedName>
</protein>
<dbReference type="PROSITE" id="PS00086">
    <property type="entry name" value="CYTOCHROME_P450"/>
    <property type="match status" value="1"/>
</dbReference>
<gene>
    <name evidence="9" type="ORF">NBR_LOCUS19388</name>
</gene>
<dbReference type="Proteomes" id="UP000271162">
    <property type="component" value="Unassembled WGS sequence"/>
</dbReference>
<feature type="binding site" description="axial binding residue" evidence="7">
    <location>
        <position position="413"/>
    </location>
    <ligand>
        <name>heme</name>
        <dbReference type="ChEBI" id="CHEBI:30413"/>
    </ligand>
    <ligandPart>
        <name>Fe</name>
        <dbReference type="ChEBI" id="CHEBI:18248"/>
    </ligandPart>
</feature>
<keyword evidence="6 8" id="KW-0503">Monooxygenase</keyword>
<dbReference type="PANTHER" id="PTHR24300:SF375">
    <property type="entry name" value="CYTOCHROME P450 FAMILY"/>
    <property type="match status" value="1"/>
</dbReference>
<dbReference type="PANTHER" id="PTHR24300">
    <property type="entry name" value="CYTOCHROME P450 508A4-RELATED"/>
    <property type="match status" value="1"/>
</dbReference>
<evidence type="ECO:0000313" key="10">
    <source>
        <dbReference type="Proteomes" id="UP000271162"/>
    </source>
</evidence>
<dbReference type="CDD" id="cd20617">
    <property type="entry name" value="CYP1_2-like"/>
    <property type="match status" value="1"/>
</dbReference>
<dbReference type="GO" id="GO:0016712">
    <property type="term" value="F:oxidoreductase activity, acting on paired donors, with incorporation or reduction of molecular oxygen, reduced flavin or flavoprotein as one donor, and incorporation of one atom of oxygen"/>
    <property type="evidence" value="ECO:0007669"/>
    <property type="project" value="TreeGrafter"/>
</dbReference>
<keyword evidence="10" id="KW-1185">Reference proteome</keyword>
<dbReference type="FunFam" id="1.10.630.10:FF:000036">
    <property type="entry name" value="CYtochrome P450 family"/>
    <property type="match status" value="1"/>
</dbReference>
<reference evidence="9 10" key="2">
    <citation type="submission" date="2018-11" db="EMBL/GenBank/DDBJ databases">
        <authorList>
            <consortium name="Pathogen Informatics"/>
        </authorList>
    </citation>
    <scope>NUCLEOTIDE SEQUENCE [LARGE SCALE GENOMIC DNA]</scope>
</reference>
<evidence type="ECO:0000256" key="8">
    <source>
        <dbReference type="RuleBase" id="RU000461"/>
    </source>
</evidence>
<keyword evidence="3 7" id="KW-0479">Metal-binding</keyword>